<proteinExistence type="predicted"/>
<dbReference type="CDD" id="cd00054">
    <property type="entry name" value="EGF_CA"/>
    <property type="match status" value="1"/>
</dbReference>
<dbReference type="InterPro" id="IPR001881">
    <property type="entry name" value="EGF-like_Ca-bd_dom"/>
</dbReference>
<gene>
    <name evidence="4" type="ORF">BRAFLDRAFT_65332</name>
</gene>
<organism>
    <name type="scientific">Branchiostoma floridae</name>
    <name type="common">Florida lancelet</name>
    <name type="synonym">Amphioxus</name>
    <dbReference type="NCBI Taxonomy" id="7739"/>
    <lineage>
        <taxon>Eukaryota</taxon>
        <taxon>Metazoa</taxon>
        <taxon>Chordata</taxon>
        <taxon>Cephalochordata</taxon>
        <taxon>Leptocardii</taxon>
        <taxon>Amphioxiformes</taxon>
        <taxon>Branchiostomatidae</taxon>
        <taxon>Branchiostoma</taxon>
    </lineage>
</organism>
<evidence type="ECO:0000313" key="4">
    <source>
        <dbReference type="EMBL" id="EEN48761.1"/>
    </source>
</evidence>
<dbReference type="InterPro" id="IPR000152">
    <property type="entry name" value="EGF-type_Asp/Asn_hydroxyl_site"/>
</dbReference>
<dbReference type="PROSITE" id="PS01186">
    <property type="entry name" value="EGF_2"/>
    <property type="match status" value="1"/>
</dbReference>
<dbReference type="EMBL" id="GG666612">
    <property type="protein sequence ID" value="EEN48761.1"/>
    <property type="molecule type" value="Genomic_DNA"/>
</dbReference>
<keyword evidence="1 2" id="KW-1015">Disulfide bond</keyword>
<evidence type="ECO:0000259" key="3">
    <source>
        <dbReference type="PROSITE" id="PS50026"/>
    </source>
</evidence>
<protein>
    <recommendedName>
        <fullName evidence="3">EGF-like domain-containing protein</fullName>
    </recommendedName>
</protein>
<dbReference type="SMART" id="SM00179">
    <property type="entry name" value="EGF_CA"/>
    <property type="match status" value="1"/>
</dbReference>
<feature type="disulfide bond" evidence="2">
    <location>
        <begin position="110"/>
        <end position="120"/>
    </location>
</feature>
<evidence type="ECO:0000256" key="2">
    <source>
        <dbReference type="PROSITE-ProRule" id="PRU00076"/>
    </source>
</evidence>
<dbReference type="PROSITE" id="PS50026">
    <property type="entry name" value="EGF_3"/>
    <property type="match status" value="1"/>
</dbReference>
<dbReference type="AlphaFoldDB" id="C3ZDF5"/>
<dbReference type="PROSITE" id="PS00010">
    <property type="entry name" value="ASX_HYDROXYL"/>
    <property type="match status" value="1"/>
</dbReference>
<dbReference type="InParanoid" id="C3ZDF5"/>
<dbReference type="Pfam" id="PF00008">
    <property type="entry name" value="EGF"/>
    <property type="match status" value="1"/>
</dbReference>
<reference evidence="4" key="1">
    <citation type="journal article" date="2008" name="Nature">
        <title>The amphioxus genome and the evolution of the chordate karyotype.</title>
        <authorList>
            <consortium name="US DOE Joint Genome Institute (JGI-PGF)"/>
            <person name="Putnam N.H."/>
            <person name="Butts T."/>
            <person name="Ferrier D.E.K."/>
            <person name="Furlong R.F."/>
            <person name="Hellsten U."/>
            <person name="Kawashima T."/>
            <person name="Robinson-Rechavi M."/>
            <person name="Shoguchi E."/>
            <person name="Terry A."/>
            <person name="Yu J.-K."/>
            <person name="Benito-Gutierrez E.L."/>
            <person name="Dubchak I."/>
            <person name="Garcia-Fernandez J."/>
            <person name="Gibson-Brown J.J."/>
            <person name="Grigoriev I.V."/>
            <person name="Horton A.C."/>
            <person name="de Jong P.J."/>
            <person name="Jurka J."/>
            <person name="Kapitonov V.V."/>
            <person name="Kohara Y."/>
            <person name="Kuroki Y."/>
            <person name="Lindquist E."/>
            <person name="Lucas S."/>
            <person name="Osoegawa K."/>
            <person name="Pennacchio L.A."/>
            <person name="Salamov A.A."/>
            <person name="Satou Y."/>
            <person name="Sauka-Spengler T."/>
            <person name="Schmutz J."/>
            <person name="Shin-I T."/>
            <person name="Toyoda A."/>
            <person name="Bronner-Fraser M."/>
            <person name="Fujiyama A."/>
            <person name="Holland L.Z."/>
            <person name="Holland P.W.H."/>
            <person name="Satoh N."/>
            <person name="Rokhsar D.S."/>
        </authorList>
    </citation>
    <scope>NUCLEOTIDE SEQUENCE [LARGE SCALE GENOMIC DNA]</scope>
    <source>
        <strain evidence="4">S238N-H82</strain>
        <tissue evidence="4">Testes</tissue>
    </source>
</reference>
<dbReference type="InterPro" id="IPR000742">
    <property type="entry name" value="EGF"/>
</dbReference>
<dbReference type="Gene3D" id="2.10.25.10">
    <property type="entry name" value="Laminin"/>
    <property type="match status" value="1"/>
</dbReference>
<dbReference type="STRING" id="7739.C3ZDF5"/>
<dbReference type="SUPFAM" id="SSF57196">
    <property type="entry name" value="EGF/Laminin"/>
    <property type="match status" value="1"/>
</dbReference>
<dbReference type="FunFam" id="2.10.25.10:FF:001517">
    <property type="entry name" value="Uncharacterized protein"/>
    <property type="match status" value="1"/>
</dbReference>
<comment type="caution">
    <text evidence="2">Lacks conserved residue(s) required for the propagation of feature annotation.</text>
</comment>
<keyword evidence="2" id="KW-0245">EGF-like domain</keyword>
<name>C3ZDF5_BRAFL</name>
<accession>C3ZDF5</accession>
<sequence length="161" mass="17325">MTNANVKATCKAAGMKLPCYRRGRDKWGWWAPGCIKFHHAEYITLNALSGELCGRTSGYGSRCQPLDETFVYAAGRDSAFGVEYMSDNAVLGLKGANYNNMYALCAAPTCAKSPCAHGTCTDDVGSYTCSCENGWTGQDCDQDIQDASSCSGRVLDIQDVV</sequence>
<dbReference type="GO" id="GO:0005509">
    <property type="term" value="F:calcium ion binding"/>
    <property type="evidence" value="ECO:0007669"/>
    <property type="project" value="InterPro"/>
</dbReference>
<dbReference type="PROSITE" id="PS00022">
    <property type="entry name" value="EGF_1"/>
    <property type="match status" value="1"/>
</dbReference>
<dbReference type="SMART" id="SM00181">
    <property type="entry name" value="EGF"/>
    <property type="match status" value="1"/>
</dbReference>
<feature type="domain" description="EGF-like" evidence="3">
    <location>
        <begin position="106"/>
        <end position="141"/>
    </location>
</feature>
<feature type="disulfide bond" evidence="2">
    <location>
        <begin position="131"/>
        <end position="140"/>
    </location>
</feature>
<evidence type="ECO:0000256" key="1">
    <source>
        <dbReference type="ARBA" id="ARBA00023157"/>
    </source>
</evidence>